<evidence type="ECO:0000259" key="4">
    <source>
        <dbReference type="PROSITE" id="PS50600"/>
    </source>
</evidence>
<comment type="caution">
    <text evidence="5">The sequence shown here is derived from an EMBL/GenBank/DDBJ whole genome shotgun (WGS) entry which is preliminary data.</text>
</comment>
<keyword evidence="3" id="KW-0378">Hydrolase</keyword>
<dbReference type="InterPro" id="IPR038765">
    <property type="entry name" value="Papain-like_cys_pep_sf"/>
</dbReference>
<dbReference type="PROSITE" id="PS50600">
    <property type="entry name" value="ULP_PROTEASE"/>
    <property type="match status" value="1"/>
</dbReference>
<name>A0AAD7HPT2_9AGAR</name>
<dbReference type="InterPro" id="IPR003653">
    <property type="entry name" value="Peptidase_C48_C"/>
</dbReference>
<proteinExistence type="inferred from homology"/>
<organism evidence="5 6">
    <name type="scientific">Mycena metata</name>
    <dbReference type="NCBI Taxonomy" id="1033252"/>
    <lineage>
        <taxon>Eukaryota</taxon>
        <taxon>Fungi</taxon>
        <taxon>Dikarya</taxon>
        <taxon>Basidiomycota</taxon>
        <taxon>Agaricomycotina</taxon>
        <taxon>Agaricomycetes</taxon>
        <taxon>Agaricomycetidae</taxon>
        <taxon>Agaricales</taxon>
        <taxon>Marasmiineae</taxon>
        <taxon>Mycenaceae</taxon>
        <taxon>Mycena</taxon>
    </lineage>
</organism>
<dbReference type="GO" id="GO:0008234">
    <property type="term" value="F:cysteine-type peptidase activity"/>
    <property type="evidence" value="ECO:0007669"/>
    <property type="project" value="InterPro"/>
</dbReference>
<dbReference type="GO" id="GO:0006508">
    <property type="term" value="P:proteolysis"/>
    <property type="evidence" value="ECO:0007669"/>
    <property type="project" value="UniProtKB-KW"/>
</dbReference>
<protein>
    <recommendedName>
        <fullName evidence="4">Ubiquitin-like protease family profile domain-containing protein</fullName>
    </recommendedName>
</protein>
<feature type="domain" description="Ubiquitin-like protease family profile" evidence="4">
    <location>
        <begin position="183"/>
        <end position="356"/>
    </location>
</feature>
<keyword evidence="6" id="KW-1185">Reference proteome</keyword>
<keyword evidence="2" id="KW-0645">Protease</keyword>
<dbReference type="SUPFAM" id="SSF54001">
    <property type="entry name" value="Cysteine proteinases"/>
    <property type="match status" value="1"/>
</dbReference>
<evidence type="ECO:0000313" key="6">
    <source>
        <dbReference type="Proteomes" id="UP001215598"/>
    </source>
</evidence>
<dbReference type="EMBL" id="JARKIB010000193">
    <property type="protein sequence ID" value="KAJ7725536.1"/>
    <property type="molecule type" value="Genomic_DNA"/>
</dbReference>
<dbReference type="AlphaFoldDB" id="A0AAD7HPT2"/>
<evidence type="ECO:0000256" key="3">
    <source>
        <dbReference type="ARBA" id="ARBA00022801"/>
    </source>
</evidence>
<reference evidence="5" key="1">
    <citation type="submission" date="2023-03" db="EMBL/GenBank/DDBJ databases">
        <title>Massive genome expansion in bonnet fungi (Mycena s.s.) driven by repeated elements and novel gene families across ecological guilds.</title>
        <authorList>
            <consortium name="Lawrence Berkeley National Laboratory"/>
            <person name="Harder C.B."/>
            <person name="Miyauchi S."/>
            <person name="Viragh M."/>
            <person name="Kuo A."/>
            <person name="Thoen E."/>
            <person name="Andreopoulos B."/>
            <person name="Lu D."/>
            <person name="Skrede I."/>
            <person name="Drula E."/>
            <person name="Henrissat B."/>
            <person name="Morin E."/>
            <person name="Kohler A."/>
            <person name="Barry K."/>
            <person name="LaButti K."/>
            <person name="Morin E."/>
            <person name="Salamov A."/>
            <person name="Lipzen A."/>
            <person name="Mereny Z."/>
            <person name="Hegedus B."/>
            <person name="Baldrian P."/>
            <person name="Stursova M."/>
            <person name="Weitz H."/>
            <person name="Taylor A."/>
            <person name="Grigoriev I.V."/>
            <person name="Nagy L.G."/>
            <person name="Martin F."/>
            <person name="Kauserud H."/>
        </authorList>
    </citation>
    <scope>NUCLEOTIDE SEQUENCE</scope>
    <source>
        <strain evidence="5">CBHHK182m</strain>
    </source>
</reference>
<gene>
    <name evidence="5" type="ORF">B0H16DRAFT_1594120</name>
</gene>
<comment type="similarity">
    <text evidence="1">Belongs to the peptidase C48 family.</text>
</comment>
<evidence type="ECO:0000313" key="5">
    <source>
        <dbReference type="EMBL" id="KAJ7725536.1"/>
    </source>
</evidence>
<evidence type="ECO:0000256" key="1">
    <source>
        <dbReference type="ARBA" id="ARBA00005234"/>
    </source>
</evidence>
<evidence type="ECO:0000256" key="2">
    <source>
        <dbReference type="ARBA" id="ARBA00022670"/>
    </source>
</evidence>
<dbReference type="Proteomes" id="UP001215598">
    <property type="component" value="Unassembled WGS sequence"/>
</dbReference>
<sequence length="394" mass="44886">MSPETPFKASDWIGQGNTMAAAPPRVHRAAKEHFAIPQEFYFDLLPSPMISIAKMVDFTVPLEAIPNGAIQPAQFFSQVAPDRVDKDTIFRLRRLPIPERKIIQKLATASRQAWFPLWVLTYWTWIIDFKRDVRDRWLTSSDWVAKHKKSYQKTPKLAALVNETSHILSVLPWGWAKPAGLSDAEPVHTLWRLLGPHWLADSQQNDMLELLRHKIDADPDLARKFRVQSIALAPKIIKAHNAGGEAYKTAREFRWIRDIADDLVRNQAALITSGHLGEISGEDHWIGLVFDLSHPTPKIRYGDGFKNHIPQELLTACRWWLAQHTALPALLEDLPIAEQTDGFSCGMLVDNCFQHLVDPEIRLSARGENFVPARLEVFNKIAKWALDRVCFPAQ</sequence>
<dbReference type="GO" id="GO:0019783">
    <property type="term" value="F:ubiquitin-like protein peptidase activity"/>
    <property type="evidence" value="ECO:0007669"/>
    <property type="project" value="UniProtKB-ARBA"/>
</dbReference>
<accession>A0AAD7HPT2</accession>